<feature type="region of interest" description="Disordered" evidence="1">
    <location>
        <begin position="92"/>
        <end position="130"/>
    </location>
</feature>
<feature type="region of interest" description="Disordered" evidence="1">
    <location>
        <begin position="1"/>
        <end position="47"/>
    </location>
</feature>
<proteinExistence type="predicted"/>
<reference evidence="2" key="1">
    <citation type="submission" date="2020-11" db="EMBL/GenBank/DDBJ databases">
        <authorList>
            <person name="Tran Van P."/>
        </authorList>
    </citation>
    <scope>NUCLEOTIDE SEQUENCE</scope>
</reference>
<dbReference type="EMBL" id="OC917262">
    <property type="protein sequence ID" value="CAD7646611.1"/>
    <property type="molecule type" value="Genomic_DNA"/>
</dbReference>
<sequence length="130" mass="13845">MTKTFEYPSEASLLQEMGISMSGDDLDDSKSETNESVIQSESNNANTSLNTLKNNLALGGSQGSLGSYKPTLIDTPFELGVSRTHKTNAEIIASDVNSSTNSDETDLIKPANPDETSSWSTSSTASDLLF</sequence>
<evidence type="ECO:0000256" key="1">
    <source>
        <dbReference type="SAM" id="MobiDB-lite"/>
    </source>
</evidence>
<feature type="compositionally biased region" description="Low complexity" evidence="1">
    <location>
        <begin position="116"/>
        <end position="130"/>
    </location>
</feature>
<dbReference type="OrthoDB" id="6517071at2759"/>
<organism evidence="2">
    <name type="scientific">Oppiella nova</name>
    <dbReference type="NCBI Taxonomy" id="334625"/>
    <lineage>
        <taxon>Eukaryota</taxon>
        <taxon>Metazoa</taxon>
        <taxon>Ecdysozoa</taxon>
        <taxon>Arthropoda</taxon>
        <taxon>Chelicerata</taxon>
        <taxon>Arachnida</taxon>
        <taxon>Acari</taxon>
        <taxon>Acariformes</taxon>
        <taxon>Sarcoptiformes</taxon>
        <taxon>Oribatida</taxon>
        <taxon>Brachypylina</taxon>
        <taxon>Oppioidea</taxon>
        <taxon>Oppiidae</taxon>
        <taxon>Oppiella</taxon>
    </lineage>
</organism>
<feature type="compositionally biased region" description="Polar residues" evidence="1">
    <location>
        <begin position="34"/>
        <end position="47"/>
    </location>
</feature>
<gene>
    <name evidence="2" type="ORF">ONB1V03_LOCUS5818</name>
</gene>
<dbReference type="EMBL" id="CAJPVJ010002437">
    <property type="protein sequence ID" value="CAG2166294.1"/>
    <property type="molecule type" value="Genomic_DNA"/>
</dbReference>
<dbReference type="AlphaFoldDB" id="A0A7R9QI53"/>
<evidence type="ECO:0000313" key="2">
    <source>
        <dbReference type="EMBL" id="CAD7646611.1"/>
    </source>
</evidence>
<name>A0A7R9QI53_9ACAR</name>
<dbReference type="Proteomes" id="UP000728032">
    <property type="component" value="Unassembled WGS sequence"/>
</dbReference>
<protein>
    <submittedName>
        <fullName evidence="2">Uncharacterized protein</fullName>
    </submittedName>
</protein>
<accession>A0A7R9QI53</accession>
<keyword evidence="3" id="KW-1185">Reference proteome</keyword>
<evidence type="ECO:0000313" key="3">
    <source>
        <dbReference type="Proteomes" id="UP000728032"/>
    </source>
</evidence>